<keyword evidence="1" id="KW-0472">Membrane</keyword>
<gene>
    <name evidence="2" type="ORF">M0813_00849</name>
</gene>
<protein>
    <recommendedName>
        <fullName evidence="4">Phage protein</fullName>
    </recommendedName>
</protein>
<comment type="caution">
    <text evidence="2">The sequence shown here is derived from an EMBL/GenBank/DDBJ whole genome shotgun (WGS) entry which is preliminary data.</text>
</comment>
<feature type="transmembrane region" description="Helical" evidence="1">
    <location>
        <begin position="6"/>
        <end position="22"/>
    </location>
</feature>
<dbReference type="Proteomes" id="UP001150062">
    <property type="component" value="Unassembled WGS sequence"/>
</dbReference>
<keyword evidence="1" id="KW-1133">Transmembrane helix</keyword>
<dbReference type="EMBL" id="JAOAOG010000304">
    <property type="protein sequence ID" value="KAJ6231033.1"/>
    <property type="molecule type" value="Genomic_DNA"/>
</dbReference>
<keyword evidence="3" id="KW-1185">Reference proteome</keyword>
<keyword evidence="1" id="KW-0812">Transmembrane</keyword>
<organism evidence="2 3">
    <name type="scientific">Anaeramoeba flamelloides</name>
    <dbReference type="NCBI Taxonomy" id="1746091"/>
    <lineage>
        <taxon>Eukaryota</taxon>
        <taxon>Metamonada</taxon>
        <taxon>Anaeramoebidae</taxon>
        <taxon>Anaeramoeba</taxon>
    </lineage>
</organism>
<accession>A0ABQ8XH72</accession>
<reference evidence="2" key="1">
    <citation type="submission" date="2022-08" db="EMBL/GenBank/DDBJ databases">
        <title>Novel sulfate-reducing endosymbionts in the free-living metamonad Anaeramoeba.</title>
        <authorList>
            <person name="Jerlstrom-Hultqvist J."/>
            <person name="Cepicka I."/>
            <person name="Gallot-Lavallee L."/>
            <person name="Salas-Leiva D."/>
            <person name="Curtis B.A."/>
            <person name="Zahonova K."/>
            <person name="Pipaliya S."/>
            <person name="Dacks J."/>
            <person name="Roger A.J."/>
        </authorList>
    </citation>
    <scope>NUCLEOTIDE SEQUENCE</scope>
    <source>
        <strain evidence="2">Schooner1</strain>
    </source>
</reference>
<sequence length="90" mass="10420">MSTISHIFAGILTIATGTILYTNNQNQKRHEEVIENTKNLSEAIQEIRYNCANENECIGELLSFVEFLKRKNELYNIKTNTILSKEENNR</sequence>
<evidence type="ECO:0000313" key="3">
    <source>
        <dbReference type="Proteomes" id="UP001150062"/>
    </source>
</evidence>
<evidence type="ECO:0000313" key="2">
    <source>
        <dbReference type="EMBL" id="KAJ6231033.1"/>
    </source>
</evidence>
<name>A0ABQ8XH72_9EUKA</name>
<evidence type="ECO:0000256" key="1">
    <source>
        <dbReference type="SAM" id="Phobius"/>
    </source>
</evidence>
<proteinExistence type="predicted"/>
<evidence type="ECO:0008006" key="4">
    <source>
        <dbReference type="Google" id="ProtNLM"/>
    </source>
</evidence>